<evidence type="ECO:0000256" key="1">
    <source>
        <dbReference type="SAM" id="MobiDB-lite"/>
    </source>
</evidence>
<feature type="chain" id="PRO_5047414278" evidence="2">
    <location>
        <begin position="23"/>
        <end position="441"/>
    </location>
</feature>
<gene>
    <name evidence="3" type="ORF">J2S74_000536</name>
</gene>
<protein>
    <submittedName>
        <fullName evidence="3">Raffinose/stachyose/melibiose transport system substrate-binding protein</fullName>
    </submittedName>
</protein>
<feature type="signal peptide" evidence="2">
    <location>
        <begin position="1"/>
        <end position="22"/>
    </location>
</feature>
<keyword evidence="2" id="KW-0732">Signal</keyword>
<proteinExistence type="predicted"/>
<dbReference type="InterPro" id="IPR050490">
    <property type="entry name" value="Bact_solute-bd_prot1"/>
</dbReference>
<dbReference type="PANTHER" id="PTHR43649:SF14">
    <property type="entry name" value="BLR3389 PROTEIN"/>
    <property type="match status" value="1"/>
</dbReference>
<dbReference type="SUPFAM" id="SSF53850">
    <property type="entry name" value="Periplasmic binding protein-like II"/>
    <property type="match status" value="1"/>
</dbReference>
<evidence type="ECO:0000313" key="4">
    <source>
        <dbReference type="Proteomes" id="UP001230005"/>
    </source>
</evidence>
<dbReference type="InterPro" id="IPR006059">
    <property type="entry name" value="SBP"/>
</dbReference>
<dbReference type="PROSITE" id="PS51257">
    <property type="entry name" value="PROKAR_LIPOPROTEIN"/>
    <property type="match status" value="1"/>
</dbReference>
<sequence length="441" mass="48777">MRKLVALLLLLVLMFMAACSNADTPSTGSSQEGESNQESANNEQAGGSVDEIEIEFWHIHPGAREEVFLEAVARFEENNPGVKVNVQRIANDNFKQRLIVSMSGGNPPDIFHNWGGGWLKQFVDSGQVLDLTAYIDVDHYLETAIDNVSFGDGIYGAPLGLGLHYFFYNTEIFEEYGLEEPETYDELLHIIDVLNENNVIPIALANQTKWPGAFYLMYFADRLAGPDIFNSAFARTGAGFDDPSFIRAGEYIQDLVQRDAFNVGFNGIPYDAGQGRQLLYSGQAAMMLIGNSFLNDALNEAPEFAEKLGFFKFPSLPDGEGDPLNMDGVLSPVFSGWSGTEHPDLVAELLKELTSLESAQAFADRSRGLTAINGVEYTDEVLNRMFQDALNAPDISWPYDQTLPPDLAQLHLDTTQALFGLEITPEEAARQMEELAKEQLD</sequence>
<dbReference type="EMBL" id="JAUSUG010000002">
    <property type="protein sequence ID" value="MDQ0253164.1"/>
    <property type="molecule type" value="Genomic_DNA"/>
</dbReference>
<evidence type="ECO:0000256" key="2">
    <source>
        <dbReference type="SAM" id="SignalP"/>
    </source>
</evidence>
<dbReference type="Gene3D" id="3.40.190.10">
    <property type="entry name" value="Periplasmic binding protein-like II"/>
    <property type="match status" value="2"/>
</dbReference>
<accession>A0ABT9ZQN7</accession>
<organism evidence="3 4">
    <name type="scientific">Evansella vedderi</name>
    <dbReference type="NCBI Taxonomy" id="38282"/>
    <lineage>
        <taxon>Bacteria</taxon>
        <taxon>Bacillati</taxon>
        <taxon>Bacillota</taxon>
        <taxon>Bacilli</taxon>
        <taxon>Bacillales</taxon>
        <taxon>Bacillaceae</taxon>
        <taxon>Evansella</taxon>
    </lineage>
</organism>
<dbReference type="Proteomes" id="UP001230005">
    <property type="component" value="Unassembled WGS sequence"/>
</dbReference>
<evidence type="ECO:0000313" key="3">
    <source>
        <dbReference type="EMBL" id="MDQ0253164.1"/>
    </source>
</evidence>
<feature type="compositionally biased region" description="Low complexity" evidence="1">
    <location>
        <begin position="28"/>
        <end position="45"/>
    </location>
</feature>
<feature type="region of interest" description="Disordered" evidence="1">
    <location>
        <begin position="23"/>
        <end position="46"/>
    </location>
</feature>
<keyword evidence="4" id="KW-1185">Reference proteome</keyword>
<dbReference type="PANTHER" id="PTHR43649">
    <property type="entry name" value="ARABINOSE-BINDING PROTEIN-RELATED"/>
    <property type="match status" value="1"/>
</dbReference>
<comment type="caution">
    <text evidence="3">The sequence shown here is derived from an EMBL/GenBank/DDBJ whole genome shotgun (WGS) entry which is preliminary data.</text>
</comment>
<dbReference type="RefSeq" id="WP_307321466.1">
    <property type="nucleotide sequence ID" value="NZ_JAUSUG010000002.1"/>
</dbReference>
<reference evidence="3 4" key="1">
    <citation type="submission" date="2023-07" db="EMBL/GenBank/DDBJ databases">
        <title>Genomic Encyclopedia of Type Strains, Phase IV (KMG-IV): sequencing the most valuable type-strain genomes for metagenomic binning, comparative biology and taxonomic classification.</title>
        <authorList>
            <person name="Goeker M."/>
        </authorList>
    </citation>
    <scope>NUCLEOTIDE SEQUENCE [LARGE SCALE GENOMIC DNA]</scope>
    <source>
        <strain evidence="3 4">DSM 9768</strain>
    </source>
</reference>
<dbReference type="Pfam" id="PF01547">
    <property type="entry name" value="SBP_bac_1"/>
    <property type="match status" value="1"/>
</dbReference>
<name>A0ABT9ZQN7_9BACI</name>